<dbReference type="EMBL" id="AF015661">
    <property type="protein sequence ID" value="AAB69691.1"/>
    <property type="molecule type" value="mRNA"/>
</dbReference>
<name>O22457_CHLRE</name>
<accession>O22457</accession>
<proteinExistence type="evidence at transcript level"/>
<dbReference type="AlphaFoldDB" id="O22457"/>
<reference evidence="1" key="1">
    <citation type="journal article" date="1998" name="Can. J. Bot.">
        <title>Chlamydomonas reinhardtii cDNAs upregulated in low-carbon dioxide conditions: expression and analyses.</title>
        <authorList>
            <person name="Somanchi A."/>
            <person name="Handley E.R."/>
            <person name="Moroney J.V."/>
        </authorList>
    </citation>
    <scope>NUCLEOTIDE SEQUENCE</scope>
</reference>
<dbReference type="PIR" id="T07905">
    <property type="entry name" value="T07905"/>
</dbReference>
<organism evidence="1">
    <name type="scientific">Chlamydomonas reinhardtii</name>
    <name type="common">Chlamydomonas smithii</name>
    <dbReference type="NCBI Taxonomy" id="3055"/>
    <lineage>
        <taxon>Eukaryota</taxon>
        <taxon>Viridiplantae</taxon>
        <taxon>Chlorophyta</taxon>
        <taxon>core chlorophytes</taxon>
        <taxon>Chlorophyceae</taxon>
        <taxon>CS clade</taxon>
        <taxon>Chlamydomonadales</taxon>
        <taxon>Chlamydomonadaceae</taxon>
        <taxon>Chlamydomonas</taxon>
    </lineage>
</organism>
<sequence length="118" mass="12896">MIAARVSSAKPVAARTSRLRNPVAPACWASSRCHGRVRPHCQRRRDASRCCPRRPTPTSKVCLKDSAKNSNCLAWLGQTSSTDKLQAVMAGTWTVDMLSQGRTAERAVFQKGPRVAGF</sequence>
<protein>
    <submittedName>
        <fullName evidence="1">Low-carbon dioxide inducible protein</fullName>
    </submittedName>
</protein>
<gene>
    <name evidence="1" type="primary">lci3</name>
</gene>
<evidence type="ECO:0000313" key="1">
    <source>
        <dbReference type="EMBL" id="AAB69691.1"/>
    </source>
</evidence>